<dbReference type="EMBL" id="QQSY01000007">
    <property type="protein sequence ID" value="RDI97126.1"/>
    <property type="molecule type" value="Genomic_DNA"/>
</dbReference>
<dbReference type="GO" id="GO:0015473">
    <property type="term" value="F:fimbrial usher porin activity"/>
    <property type="evidence" value="ECO:0007669"/>
    <property type="project" value="InterPro"/>
</dbReference>
<gene>
    <name evidence="3" type="ORF">DVT68_18805</name>
</gene>
<dbReference type="Gene3D" id="2.60.40.3110">
    <property type="match status" value="1"/>
</dbReference>
<dbReference type="Proteomes" id="UP000254711">
    <property type="component" value="Unassembled WGS sequence"/>
</dbReference>
<dbReference type="PANTHER" id="PTHR30451:SF5">
    <property type="entry name" value="SLR0019 PROTEIN"/>
    <property type="match status" value="1"/>
</dbReference>
<dbReference type="InterPro" id="IPR000015">
    <property type="entry name" value="Fimb_usher"/>
</dbReference>
<dbReference type="Pfam" id="PF13953">
    <property type="entry name" value="PapC_C"/>
    <property type="match status" value="1"/>
</dbReference>
<feature type="signal peptide" evidence="1">
    <location>
        <begin position="1"/>
        <end position="28"/>
    </location>
</feature>
<comment type="caution">
    <text evidence="3">The sequence shown here is derived from an EMBL/GenBank/DDBJ whole genome shotgun (WGS) entry which is preliminary data.</text>
</comment>
<dbReference type="InterPro" id="IPR025949">
    <property type="entry name" value="PapC-like_C"/>
</dbReference>
<dbReference type="OrthoDB" id="8587at2"/>
<dbReference type="AlphaFoldDB" id="A0A370K382"/>
<protein>
    <submittedName>
        <fullName evidence="3">Fimbrial biogenesis outer membrane usher protein</fullName>
    </submittedName>
</protein>
<dbReference type="Pfam" id="PF00577">
    <property type="entry name" value="Usher"/>
    <property type="match status" value="1"/>
</dbReference>
<organism evidence="3 4">
    <name type="scientific">Dyella solisilvae</name>
    <dbReference type="NCBI Taxonomy" id="1920168"/>
    <lineage>
        <taxon>Bacteria</taxon>
        <taxon>Pseudomonadati</taxon>
        <taxon>Pseudomonadota</taxon>
        <taxon>Gammaproteobacteria</taxon>
        <taxon>Lysobacterales</taxon>
        <taxon>Rhodanobacteraceae</taxon>
        <taxon>Dyella</taxon>
    </lineage>
</organism>
<evidence type="ECO:0000313" key="3">
    <source>
        <dbReference type="EMBL" id="RDI97126.1"/>
    </source>
</evidence>
<dbReference type="InterPro" id="IPR042186">
    <property type="entry name" value="FimD_plug_dom"/>
</dbReference>
<accession>A0A370K382</accession>
<evidence type="ECO:0000259" key="2">
    <source>
        <dbReference type="Pfam" id="PF13953"/>
    </source>
</evidence>
<name>A0A370K382_9GAMM</name>
<feature type="domain" description="PapC-like C-terminal" evidence="2">
    <location>
        <begin position="729"/>
        <end position="788"/>
    </location>
</feature>
<keyword evidence="1" id="KW-0732">Signal</keyword>
<proteinExistence type="predicted"/>
<dbReference type="GO" id="GO:0009297">
    <property type="term" value="P:pilus assembly"/>
    <property type="evidence" value="ECO:0007669"/>
    <property type="project" value="InterPro"/>
</dbReference>
<dbReference type="PANTHER" id="PTHR30451">
    <property type="entry name" value="OUTER MEMBRANE USHER PROTEIN"/>
    <property type="match status" value="1"/>
</dbReference>
<evidence type="ECO:0000313" key="4">
    <source>
        <dbReference type="Proteomes" id="UP000254711"/>
    </source>
</evidence>
<dbReference type="GO" id="GO:0009279">
    <property type="term" value="C:cell outer membrane"/>
    <property type="evidence" value="ECO:0007669"/>
    <property type="project" value="TreeGrafter"/>
</dbReference>
<evidence type="ECO:0000256" key="1">
    <source>
        <dbReference type="SAM" id="SignalP"/>
    </source>
</evidence>
<dbReference type="Gene3D" id="2.60.40.2610">
    <property type="entry name" value="Outer membrane usher protein FimD, plug domain"/>
    <property type="match status" value="1"/>
</dbReference>
<feature type="chain" id="PRO_5016612482" evidence="1">
    <location>
        <begin position="29"/>
        <end position="807"/>
    </location>
</feature>
<reference evidence="3 4" key="1">
    <citation type="submission" date="2018-07" db="EMBL/GenBank/DDBJ databases">
        <title>Dyella solisilvae sp. nov., isolated from the pine and broad-leaved mixed forest soil.</title>
        <authorList>
            <person name="Gao Z."/>
            <person name="Qiu L."/>
        </authorList>
    </citation>
    <scope>NUCLEOTIDE SEQUENCE [LARGE SCALE GENOMIC DNA]</scope>
    <source>
        <strain evidence="3 4">DHG54</strain>
    </source>
</reference>
<keyword evidence="4" id="KW-1185">Reference proteome</keyword>
<sequence>MTTGKHAPSHWTSLAVSAITAYSVVCQAASGPFGLTAPQVQTHAIDPTGAASPNDPGMEELFLDVTLNRVDTHTLGHFFLAHGELYAEASTLHDLGLSWPTETQTTGLVPLTDLPGLQAHYDEANQRLSLLAPTQLLAGPPARLGYTPPPPPRIDPASRVPGLLLNYDIYGQDGAGSRSISGWNELRLFGLGPGIWRTSSVVSATYGGSTSDEHHFVRLDTSWELDFPTSMVSIVVGDTTNAALDWTRTTRFGGIRVSRNFELQPYRVTVPLASFAGEATLPSTVDMFINGIRQSQQTVSPGRFQIDSAPVLNGAGQAQVVITDITGQSRVVNFSLYNSSQLLQAGLSDWSFEAGKVRLDYGLRSFSYASDAMGTGTYRYGVSDFLTIESHAEVTRDLTMGGGGIQLRMGPAGGVLNASYAMSRHGENDGRQEAVGYEWQGRLFNFRLSTLRSDEAFSDVASLEGSVLPRRVDQAFAGFNLGRGQLGASYLRQDFPGNIHERYASVSWSQSTSRIGNFSFSLTHDLDGGTGSTVFLYWSLPLGYRRQLWSGVQHQGSGNTVTVGATQSIPGDQDGWGWRVQAGAGDQPTDQAEVSQLTRFGEWRAGVLQWHNNGQSGSTGYLDVSGGLLLMSGSLFPMRRVDDSFALVSTDGIGGVPVMLENRLVGDTNEKGQLLVTPLNAWQNNDITIDPLVLPAEVSVDRVHLAVVPPTASGVLARFPMRATTPVVLALRGPDGQWIPPGSSALLESKGATPLEVVVGYDGKVFLQDPPAGARLVVPLASGQCSITLPDPLPGQGWTDLGELPCR</sequence>